<proteinExistence type="predicted"/>
<accession>A0A1R4GWG4</accession>
<reference evidence="1 2" key="1">
    <citation type="submission" date="2017-02" db="EMBL/GenBank/DDBJ databases">
        <authorList>
            <person name="Peterson S.W."/>
        </authorList>
    </citation>
    <scope>NUCLEOTIDE SEQUENCE [LARGE SCALE GENOMIC DNA]</scope>
    <source>
        <strain evidence="1">Psychrobacter_piechaudii</strain>
    </source>
</reference>
<evidence type="ECO:0000313" key="1">
    <source>
        <dbReference type="EMBL" id="SJM72162.1"/>
    </source>
</evidence>
<dbReference type="EMBL" id="FUGE01000154">
    <property type="protein sequence ID" value="SJM72162.1"/>
    <property type="molecule type" value="Genomic_DNA"/>
</dbReference>
<dbReference type="AlphaFoldDB" id="A0A1R4GWG4"/>
<sequence length="77" mass="8706">MIRPTHNDNNPPITLTLITERNWPLIASLYLLQKFGLSHIAHINRYFDGSDSLVTRCCNAEYSEGVKLGILANIHLT</sequence>
<keyword evidence="2" id="KW-1185">Reference proteome</keyword>
<organism evidence="1 2">
    <name type="scientific">Psychrobacter piechaudii</name>
    <dbReference type="NCBI Taxonomy" id="1945521"/>
    <lineage>
        <taxon>Bacteria</taxon>
        <taxon>Pseudomonadati</taxon>
        <taxon>Pseudomonadota</taxon>
        <taxon>Gammaproteobacteria</taxon>
        <taxon>Moraxellales</taxon>
        <taxon>Moraxellaceae</taxon>
        <taxon>Psychrobacter</taxon>
    </lineage>
</organism>
<dbReference type="Proteomes" id="UP000188357">
    <property type="component" value="Unassembled WGS sequence"/>
</dbReference>
<evidence type="ECO:0000313" key="2">
    <source>
        <dbReference type="Proteomes" id="UP000188357"/>
    </source>
</evidence>
<gene>
    <name evidence="1" type="ORF">A1232T_01583</name>
</gene>
<name>A0A1R4GWG4_9GAMM</name>
<protein>
    <submittedName>
        <fullName evidence="1">Uncharacterized protein</fullName>
    </submittedName>
</protein>